<organism evidence="1">
    <name type="scientific">Rhizophora mucronata</name>
    <name type="common">Asiatic mangrove</name>
    <dbReference type="NCBI Taxonomy" id="61149"/>
    <lineage>
        <taxon>Eukaryota</taxon>
        <taxon>Viridiplantae</taxon>
        <taxon>Streptophyta</taxon>
        <taxon>Embryophyta</taxon>
        <taxon>Tracheophyta</taxon>
        <taxon>Spermatophyta</taxon>
        <taxon>Magnoliopsida</taxon>
        <taxon>eudicotyledons</taxon>
        <taxon>Gunneridae</taxon>
        <taxon>Pentapetalae</taxon>
        <taxon>rosids</taxon>
        <taxon>fabids</taxon>
        <taxon>Malpighiales</taxon>
        <taxon>Rhizophoraceae</taxon>
        <taxon>Rhizophora</taxon>
    </lineage>
</organism>
<name>A0A2P2JE16_RHIMU</name>
<accession>A0A2P2JE16</accession>
<reference evidence="1" key="1">
    <citation type="submission" date="2018-02" db="EMBL/GenBank/DDBJ databases">
        <title>Rhizophora mucronata_Transcriptome.</title>
        <authorList>
            <person name="Meera S.P."/>
            <person name="Sreeshan A."/>
            <person name="Augustine A."/>
        </authorList>
    </citation>
    <scope>NUCLEOTIDE SEQUENCE</scope>
    <source>
        <tissue evidence="1">Leaf</tissue>
    </source>
</reference>
<evidence type="ECO:0000313" key="1">
    <source>
        <dbReference type="EMBL" id="MBW91698.1"/>
    </source>
</evidence>
<sequence>MSEYQEPGHHNDVVKINYAQYSQKKRNSSRCTMTASIYIYKARAHLYVCGQHLVHTLRK</sequence>
<proteinExistence type="predicted"/>
<dbReference type="EMBL" id="GGEC01011215">
    <property type="protein sequence ID" value="MBW91698.1"/>
    <property type="molecule type" value="Transcribed_RNA"/>
</dbReference>
<dbReference type="AlphaFoldDB" id="A0A2P2JE16"/>
<protein>
    <submittedName>
        <fullName evidence="1">Uncharacterized protein</fullName>
    </submittedName>
</protein>